<dbReference type="PANTHER" id="PTHR43776">
    <property type="entry name" value="TRANSPORT ATP-BINDING PROTEIN"/>
    <property type="match status" value="1"/>
</dbReference>
<dbReference type="GO" id="GO:0055085">
    <property type="term" value="P:transmembrane transport"/>
    <property type="evidence" value="ECO:0007669"/>
    <property type="project" value="UniProtKB-ARBA"/>
</dbReference>
<sequence length="533" mass="57937">MCWAARMCWTPKPRRNPMAEELEFIDLSVVSRQKLLLSKARGALRSGELVAVVGRSGSGKTLLTKAIMGLLPEQLRAEGQILLDGQRLDQLDDKAMDQVRGRRVSMLFQQPKRVMNPRMTIRAHLLEALGAHGWGKARQHEGQVLSLLEEVGLSPAKPIAGKRPDQLSGGMAQRAMLAIALAADPEFILADEPTSSLDSILKAEVLQLLRRKQQERGVGVLFITHDIASIQHIADRVVVVSDGQIVDQCPTAQIFSRDRHAKTRELVEAALPAMRAPRPETSECLLQAVGASKNYTRRAKGPAALEPTSLSLHASQVLGVVGRSGSGKSTFARLLAGLEQPTSGQIISNHGDVPTRVQIIAQEPYSSFDPRLDVRTSMSAAVHRLPEDQAAERMARAMAQVRLPGELLDRRPGQCSGGQLQRLAIARALLTDPQVLICDESTSALDSVAQRHILDLLLELRDTIGLSLVVISHDMDVIRYVSDDVAVFYEGELVEHRPLNDFLANAEHQHSKDLIAALDITAAASSAGGHPGA</sequence>
<dbReference type="SUPFAM" id="SSF52540">
    <property type="entry name" value="P-loop containing nucleoside triphosphate hydrolases"/>
    <property type="match status" value="2"/>
</dbReference>
<proteinExistence type="inferred from homology"/>
<dbReference type="AlphaFoldDB" id="A0A6H0SHG9"/>
<comment type="similarity">
    <text evidence="1">Belongs to the ABC transporter superfamily.</text>
</comment>
<dbReference type="InterPro" id="IPR017871">
    <property type="entry name" value="ABC_transporter-like_CS"/>
</dbReference>
<evidence type="ECO:0000259" key="5">
    <source>
        <dbReference type="PROSITE" id="PS50893"/>
    </source>
</evidence>
<dbReference type="InterPro" id="IPR003439">
    <property type="entry name" value="ABC_transporter-like_ATP-bd"/>
</dbReference>
<accession>A0A6H0SHG9</accession>
<keyword evidence="2" id="KW-0813">Transport</keyword>
<reference evidence="6 7" key="1">
    <citation type="submission" date="2018-09" db="EMBL/GenBank/DDBJ databases">
        <title>Glutamicibacter mishrai S5-52T (LMG 29155T = KCTC 39846T).</title>
        <authorList>
            <person name="Das S.K."/>
        </authorList>
    </citation>
    <scope>NUCLEOTIDE SEQUENCE [LARGE SCALE GENOMIC DNA]</scope>
    <source>
        <strain evidence="6 7">S5-52</strain>
    </source>
</reference>
<evidence type="ECO:0000256" key="3">
    <source>
        <dbReference type="ARBA" id="ARBA00022741"/>
    </source>
</evidence>
<dbReference type="EMBL" id="CP032549">
    <property type="protein sequence ID" value="QIV86838.1"/>
    <property type="molecule type" value="Genomic_DNA"/>
</dbReference>
<dbReference type="GO" id="GO:0005524">
    <property type="term" value="F:ATP binding"/>
    <property type="evidence" value="ECO:0007669"/>
    <property type="project" value="UniProtKB-KW"/>
</dbReference>
<dbReference type="InterPro" id="IPR027417">
    <property type="entry name" value="P-loop_NTPase"/>
</dbReference>
<keyword evidence="4 6" id="KW-0067">ATP-binding</keyword>
<dbReference type="GO" id="GO:0016887">
    <property type="term" value="F:ATP hydrolysis activity"/>
    <property type="evidence" value="ECO:0007669"/>
    <property type="project" value="InterPro"/>
</dbReference>
<evidence type="ECO:0000256" key="1">
    <source>
        <dbReference type="ARBA" id="ARBA00005417"/>
    </source>
</evidence>
<evidence type="ECO:0000256" key="4">
    <source>
        <dbReference type="ARBA" id="ARBA00022840"/>
    </source>
</evidence>
<gene>
    <name evidence="6" type="ORF">D3791_06620</name>
</gene>
<evidence type="ECO:0000313" key="6">
    <source>
        <dbReference type="EMBL" id="QIV86838.1"/>
    </source>
</evidence>
<feature type="domain" description="ABC transporter" evidence="5">
    <location>
        <begin position="286"/>
        <end position="515"/>
    </location>
</feature>
<dbReference type="PANTHER" id="PTHR43776:SF7">
    <property type="entry name" value="D,D-DIPEPTIDE TRANSPORT ATP-BINDING PROTEIN DDPF-RELATED"/>
    <property type="match status" value="1"/>
</dbReference>
<dbReference type="CDD" id="cd03257">
    <property type="entry name" value="ABC_NikE_OppD_transporters"/>
    <property type="match status" value="2"/>
</dbReference>
<organism evidence="6 7">
    <name type="scientific">Glutamicibacter mishrai</name>
    <dbReference type="NCBI Taxonomy" id="1775880"/>
    <lineage>
        <taxon>Bacteria</taxon>
        <taxon>Bacillati</taxon>
        <taxon>Actinomycetota</taxon>
        <taxon>Actinomycetes</taxon>
        <taxon>Micrococcales</taxon>
        <taxon>Micrococcaceae</taxon>
        <taxon>Glutamicibacter</taxon>
    </lineage>
</organism>
<dbReference type="InterPro" id="IPR003593">
    <property type="entry name" value="AAA+_ATPase"/>
</dbReference>
<protein>
    <submittedName>
        <fullName evidence="6">ABC transporter ATP-binding protein</fullName>
    </submittedName>
</protein>
<dbReference type="PROSITE" id="PS00211">
    <property type="entry name" value="ABC_TRANSPORTER_1"/>
    <property type="match status" value="2"/>
</dbReference>
<dbReference type="Pfam" id="PF00005">
    <property type="entry name" value="ABC_tran"/>
    <property type="match status" value="2"/>
</dbReference>
<feature type="domain" description="ABC transporter" evidence="5">
    <location>
        <begin position="22"/>
        <end position="267"/>
    </location>
</feature>
<dbReference type="SMART" id="SM00382">
    <property type="entry name" value="AAA"/>
    <property type="match status" value="2"/>
</dbReference>
<name>A0A6H0SHG9_9MICC</name>
<dbReference type="Gene3D" id="3.40.50.300">
    <property type="entry name" value="P-loop containing nucleotide triphosphate hydrolases"/>
    <property type="match status" value="2"/>
</dbReference>
<evidence type="ECO:0000256" key="2">
    <source>
        <dbReference type="ARBA" id="ARBA00022448"/>
    </source>
</evidence>
<keyword evidence="3" id="KW-0547">Nucleotide-binding</keyword>
<dbReference type="PROSITE" id="PS50893">
    <property type="entry name" value="ABC_TRANSPORTER_2"/>
    <property type="match status" value="2"/>
</dbReference>
<dbReference type="InterPro" id="IPR050319">
    <property type="entry name" value="ABC_transp_ATP-bind"/>
</dbReference>
<keyword evidence="7" id="KW-1185">Reference proteome</keyword>
<evidence type="ECO:0000313" key="7">
    <source>
        <dbReference type="Proteomes" id="UP000502331"/>
    </source>
</evidence>
<dbReference type="Proteomes" id="UP000502331">
    <property type="component" value="Chromosome"/>
</dbReference>